<dbReference type="InterPro" id="IPR010368">
    <property type="entry name" value="Com_YlbF"/>
</dbReference>
<dbReference type="Pfam" id="PF06133">
    <property type="entry name" value="Com_YlbF"/>
    <property type="match status" value="1"/>
</dbReference>
<gene>
    <name evidence="1" type="ORF">ACFO3S_06985</name>
</gene>
<dbReference type="Gene3D" id="1.20.1500.10">
    <property type="entry name" value="YheA/YmcA-like"/>
    <property type="match status" value="1"/>
</dbReference>
<comment type="caution">
    <text evidence="1">The sequence shown here is derived from an EMBL/GenBank/DDBJ whole genome shotgun (WGS) entry which is preliminary data.</text>
</comment>
<sequence length="141" mass="16366">MIIKLDSDPIMEKMKELCETLLKQEAYKELRDSIDRFASDEQALQQYESFMEKHQHLQQKEQADLELTPEEIADYEREESALYDNSVIRKFLYAQREFGQIHNKVSQYFTKTVELDRLPEPSDLNKGDCGCGGSCGSGHSH</sequence>
<reference evidence="2" key="1">
    <citation type="journal article" date="2019" name="Int. J. Syst. Evol. Microbiol.">
        <title>The Global Catalogue of Microorganisms (GCM) 10K type strain sequencing project: providing services to taxonomists for standard genome sequencing and annotation.</title>
        <authorList>
            <consortium name="The Broad Institute Genomics Platform"/>
            <consortium name="The Broad Institute Genome Sequencing Center for Infectious Disease"/>
            <person name="Wu L."/>
            <person name="Ma J."/>
        </authorList>
    </citation>
    <scope>NUCLEOTIDE SEQUENCE [LARGE SCALE GENOMIC DNA]</scope>
    <source>
        <strain evidence="2">CCUG 49571</strain>
    </source>
</reference>
<dbReference type="InterPro" id="IPR023378">
    <property type="entry name" value="YheA/YmcA-like_dom_sf"/>
</dbReference>
<evidence type="ECO:0000313" key="2">
    <source>
        <dbReference type="Proteomes" id="UP001596028"/>
    </source>
</evidence>
<dbReference type="SUPFAM" id="SSF158622">
    <property type="entry name" value="YheA/YmcA-like"/>
    <property type="match status" value="1"/>
</dbReference>
<protein>
    <submittedName>
        <fullName evidence="1">YlbF family regulator</fullName>
    </submittedName>
</protein>
<accession>A0ABV9FAT9</accession>
<organism evidence="1 2">
    <name type="scientific">Cohnella hongkongensis</name>
    <dbReference type="NCBI Taxonomy" id="178337"/>
    <lineage>
        <taxon>Bacteria</taxon>
        <taxon>Bacillati</taxon>
        <taxon>Bacillota</taxon>
        <taxon>Bacilli</taxon>
        <taxon>Bacillales</taxon>
        <taxon>Paenibacillaceae</taxon>
        <taxon>Cohnella</taxon>
    </lineage>
</organism>
<dbReference type="Proteomes" id="UP001596028">
    <property type="component" value="Unassembled WGS sequence"/>
</dbReference>
<proteinExistence type="predicted"/>
<keyword evidence="2" id="KW-1185">Reference proteome</keyword>
<name>A0ABV9FAT9_9BACL</name>
<evidence type="ECO:0000313" key="1">
    <source>
        <dbReference type="EMBL" id="MFC4597982.1"/>
    </source>
</evidence>
<dbReference type="EMBL" id="JBHSEP010000003">
    <property type="protein sequence ID" value="MFC4597982.1"/>
    <property type="molecule type" value="Genomic_DNA"/>
</dbReference>
<dbReference type="RefSeq" id="WP_378093742.1">
    <property type="nucleotide sequence ID" value="NZ_JBHSEP010000003.1"/>
</dbReference>